<evidence type="ECO:0000256" key="5">
    <source>
        <dbReference type="ARBA" id="ARBA00022840"/>
    </source>
</evidence>
<evidence type="ECO:0000256" key="2">
    <source>
        <dbReference type="ARBA" id="ARBA00022679"/>
    </source>
</evidence>
<accession>A0ABV1CZP4</accession>
<comment type="similarity">
    <text evidence="1">Belongs to the carbohydrate kinase PfkB family.</text>
</comment>
<dbReference type="PANTHER" id="PTHR43085">
    <property type="entry name" value="HEXOKINASE FAMILY MEMBER"/>
    <property type="match status" value="1"/>
</dbReference>
<dbReference type="GO" id="GO:0016301">
    <property type="term" value="F:kinase activity"/>
    <property type="evidence" value="ECO:0007669"/>
    <property type="project" value="UniProtKB-KW"/>
</dbReference>
<evidence type="ECO:0000256" key="1">
    <source>
        <dbReference type="ARBA" id="ARBA00010688"/>
    </source>
</evidence>
<dbReference type="EC" id="2.7.1.-" evidence="7"/>
<name>A0ABV1CZP4_9FIRM</name>
<keyword evidence="4 7" id="KW-0418">Kinase</keyword>
<dbReference type="Pfam" id="PF00294">
    <property type="entry name" value="PfkB"/>
    <property type="match status" value="1"/>
</dbReference>
<dbReference type="PROSITE" id="PS00583">
    <property type="entry name" value="PFKB_KINASES_1"/>
    <property type="match status" value="1"/>
</dbReference>
<dbReference type="InterPro" id="IPR029056">
    <property type="entry name" value="Ribokinase-like"/>
</dbReference>
<comment type="caution">
    <text evidence="7">The sequence shown here is derived from an EMBL/GenBank/DDBJ whole genome shotgun (WGS) entry which is preliminary data.</text>
</comment>
<dbReference type="InterPro" id="IPR050306">
    <property type="entry name" value="PfkB_Carbo_kinase"/>
</dbReference>
<dbReference type="PANTHER" id="PTHR43085:SF1">
    <property type="entry name" value="PSEUDOURIDINE KINASE-RELATED"/>
    <property type="match status" value="1"/>
</dbReference>
<gene>
    <name evidence="7" type="ORF">WMQ36_01360</name>
</gene>
<evidence type="ECO:0000259" key="6">
    <source>
        <dbReference type="Pfam" id="PF00294"/>
    </source>
</evidence>
<dbReference type="RefSeq" id="WP_008726665.1">
    <property type="nucleotide sequence ID" value="NZ_JAJFEB010000013.1"/>
</dbReference>
<organism evidence="7 8">
    <name type="scientific">Enterocloster hominis</name>
    <name type="common">ex Hitch et al. 2024</name>
    <dbReference type="NCBI Taxonomy" id="1917870"/>
    <lineage>
        <taxon>Bacteria</taxon>
        <taxon>Bacillati</taxon>
        <taxon>Bacillota</taxon>
        <taxon>Clostridia</taxon>
        <taxon>Lachnospirales</taxon>
        <taxon>Lachnospiraceae</taxon>
        <taxon>Enterocloster</taxon>
    </lineage>
</organism>
<evidence type="ECO:0000256" key="3">
    <source>
        <dbReference type="ARBA" id="ARBA00022741"/>
    </source>
</evidence>
<dbReference type="SUPFAM" id="SSF53613">
    <property type="entry name" value="Ribokinase-like"/>
    <property type="match status" value="1"/>
</dbReference>
<dbReference type="CDD" id="cd01167">
    <property type="entry name" value="bac_FRK"/>
    <property type="match status" value="1"/>
</dbReference>
<reference evidence="7 8" key="1">
    <citation type="submission" date="2024-03" db="EMBL/GenBank/DDBJ databases">
        <title>Human intestinal bacterial collection.</title>
        <authorList>
            <person name="Pauvert C."/>
            <person name="Hitch T.C.A."/>
            <person name="Clavel T."/>
        </authorList>
    </citation>
    <scope>NUCLEOTIDE SEQUENCE [LARGE SCALE GENOMIC DNA]</scope>
    <source>
        <strain evidence="7 8">CLA-SR-H021</strain>
    </source>
</reference>
<feature type="domain" description="Carbohydrate kinase PfkB" evidence="6">
    <location>
        <begin position="2"/>
        <end position="302"/>
    </location>
</feature>
<protein>
    <submittedName>
        <fullName evidence="7">Carbohydrate kinase</fullName>
        <ecNumber evidence="7">2.7.1.-</ecNumber>
    </submittedName>
</protein>
<evidence type="ECO:0000256" key="4">
    <source>
        <dbReference type="ARBA" id="ARBA00022777"/>
    </source>
</evidence>
<keyword evidence="3" id="KW-0547">Nucleotide-binding</keyword>
<evidence type="ECO:0000313" key="8">
    <source>
        <dbReference type="Proteomes" id="UP001454086"/>
    </source>
</evidence>
<dbReference type="Gene3D" id="3.40.1190.20">
    <property type="match status" value="1"/>
</dbReference>
<evidence type="ECO:0000313" key="7">
    <source>
        <dbReference type="EMBL" id="MEQ2423610.1"/>
    </source>
</evidence>
<dbReference type="EMBL" id="JBBMFM010000003">
    <property type="protein sequence ID" value="MEQ2423610.1"/>
    <property type="molecule type" value="Genomic_DNA"/>
</dbReference>
<dbReference type="PROSITE" id="PS00584">
    <property type="entry name" value="PFKB_KINASES_2"/>
    <property type="match status" value="1"/>
</dbReference>
<keyword evidence="5" id="KW-0067">ATP-binding</keyword>
<proteinExistence type="inferred from homology"/>
<dbReference type="Proteomes" id="UP001454086">
    <property type="component" value="Unassembled WGS sequence"/>
</dbReference>
<dbReference type="InterPro" id="IPR011611">
    <property type="entry name" value="PfkB_dom"/>
</dbReference>
<dbReference type="InterPro" id="IPR002173">
    <property type="entry name" value="Carboh/pur_kinase_PfkB_CS"/>
</dbReference>
<keyword evidence="2 7" id="KW-0808">Transferase</keyword>
<sequence length="327" mass="36262">MLDVLTIGDLMIDFTSLGTNEAGKLVFERNPGGAPANVASQVARLGGSSGFIGSVGQDEHGLYLIETMKKLGIDVSCLRISDKEATRITFVYLNQGNDRYFSNYQSPRADRDLPEDERYYRQADNCRILHFASTSQFGEPIAATSSKLMAYARKQNKLISYDPNWNEVCGYDEGQKKIMTDTFKKVDILKISREEYSYFIGDMDIREGAAQIISQGVRLLAITMGAGGCYYRTRELEGYQPSYQVAVRDTTGSGDSFMGALLYQIAGKEKAIEDLKQQELDDIIRFSNACGSTCATKTGSLTVMPGLPEVTWTMGHTGLYQMDIQCI</sequence>
<keyword evidence="8" id="KW-1185">Reference proteome</keyword>